<reference evidence="2" key="1">
    <citation type="submission" date="2023-02" db="EMBL/GenBank/DDBJ databases">
        <title>Actinomadura rubrobrunea NBRC 14622.</title>
        <authorList>
            <person name="Ichikawa N."/>
            <person name="Sato H."/>
            <person name="Tonouchi N."/>
        </authorList>
    </citation>
    <scope>NUCLEOTIDE SEQUENCE</scope>
    <source>
        <strain evidence="2">NBRC 14622</strain>
    </source>
</reference>
<accession>A0A9W6UUY2</accession>
<keyword evidence="3" id="KW-1185">Reference proteome</keyword>
<dbReference type="AlphaFoldDB" id="A0A9W6UUY2"/>
<dbReference type="EMBL" id="BSRZ01000005">
    <property type="protein sequence ID" value="GLW64429.1"/>
    <property type="molecule type" value="Genomic_DNA"/>
</dbReference>
<proteinExistence type="predicted"/>
<sequence length="186" mass="19444">MAVAGGAVTIERVVISGRALVLVAVTGVLGVGCGTETVSSLPSSSPVATRPSVPAPASPPGESAPHHQENNAWKYRRALSKEDERLARAAEGRVRSALKELRENKEFSVQAVEGALLGLGYPSDRVQVRPVRASPLSSSATPPPGAEFAVRVGERGCVLGDVRPRRLLVRVEGTTAEGTCLEPPTH</sequence>
<organism evidence="2 3">
    <name type="scientific">Actinomadura rubrobrunea</name>
    <dbReference type="NCBI Taxonomy" id="115335"/>
    <lineage>
        <taxon>Bacteria</taxon>
        <taxon>Bacillati</taxon>
        <taxon>Actinomycetota</taxon>
        <taxon>Actinomycetes</taxon>
        <taxon>Streptosporangiales</taxon>
        <taxon>Thermomonosporaceae</taxon>
        <taxon>Actinomadura</taxon>
    </lineage>
</organism>
<evidence type="ECO:0000256" key="1">
    <source>
        <dbReference type="SAM" id="MobiDB-lite"/>
    </source>
</evidence>
<feature type="region of interest" description="Disordered" evidence="1">
    <location>
        <begin position="37"/>
        <end position="71"/>
    </location>
</feature>
<name>A0A9W6UUY2_9ACTN</name>
<dbReference type="RefSeq" id="WP_067911811.1">
    <property type="nucleotide sequence ID" value="NZ_BSRZ01000005.1"/>
</dbReference>
<gene>
    <name evidence="2" type="ORF">Arub01_26730</name>
</gene>
<feature type="compositionally biased region" description="Low complexity" evidence="1">
    <location>
        <begin position="37"/>
        <end position="52"/>
    </location>
</feature>
<evidence type="ECO:0000313" key="3">
    <source>
        <dbReference type="Proteomes" id="UP001165124"/>
    </source>
</evidence>
<dbReference type="Proteomes" id="UP001165124">
    <property type="component" value="Unassembled WGS sequence"/>
</dbReference>
<protein>
    <submittedName>
        <fullName evidence="2">Uncharacterized protein</fullName>
    </submittedName>
</protein>
<comment type="caution">
    <text evidence="2">The sequence shown here is derived from an EMBL/GenBank/DDBJ whole genome shotgun (WGS) entry which is preliminary data.</text>
</comment>
<evidence type="ECO:0000313" key="2">
    <source>
        <dbReference type="EMBL" id="GLW64429.1"/>
    </source>
</evidence>